<reference evidence="3 4" key="2">
    <citation type="submission" date="2020-07" db="EMBL/GenBank/DDBJ databases">
        <title>Genome assembly of wild tea tree DASZ reveals pedigree and selection history of tea varieties.</title>
        <authorList>
            <person name="Zhang W."/>
        </authorList>
    </citation>
    <scope>NUCLEOTIDE SEQUENCE [LARGE SCALE GENOMIC DNA]</scope>
    <source>
        <strain evidence="4">cv. G240</strain>
        <tissue evidence="3">Leaf</tissue>
    </source>
</reference>
<dbReference type="EMBL" id="JACBKZ010000015">
    <property type="protein sequence ID" value="KAF5930126.1"/>
    <property type="molecule type" value="Genomic_DNA"/>
</dbReference>
<dbReference type="GO" id="GO:0006952">
    <property type="term" value="P:defense response"/>
    <property type="evidence" value="ECO:0007669"/>
    <property type="project" value="InterPro"/>
</dbReference>
<dbReference type="AlphaFoldDB" id="A0A7J7FSX0"/>
<evidence type="ECO:0000259" key="2">
    <source>
        <dbReference type="PROSITE" id="PS50004"/>
    </source>
</evidence>
<dbReference type="PROSITE" id="PS50004">
    <property type="entry name" value="C2"/>
    <property type="match status" value="1"/>
</dbReference>
<gene>
    <name evidence="3" type="ORF">HYC85_030999</name>
</gene>
<evidence type="ECO:0000256" key="1">
    <source>
        <dbReference type="SAM" id="MobiDB-lite"/>
    </source>
</evidence>
<dbReference type="Gene3D" id="2.60.40.150">
    <property type="entry name" value="C2 domain"/>
    <property type="match status" value="1"/>
</dbReference>
<dbReference type="SUPFAM" id="SSF49562">
    <property type="entry name" value="C2 domain (Calcium/lipid-binding domain, CaLB)"/>
    <property type="match status" value="1"/>
</dbReference>
<dbReference type="PANTHER" id="PTHR32246:SF103">
    <property type="entry name" value="CALCIUM-DEPENDENT LIPID-BINDING (CALB DOMAIN) FAMILY PROTEIN"/>
    <property type="match status" value="1"/>
</dbReference>
<feature type="region of interest" description="Disordered" evidence="1">
    <location>
        <begin position="220"/>
        <end position="239"/>
    </location>
</feature>
<evidence type="ECO:0000313" key="3">
    <source>
        <dbReference type="EMBL" id="KAF5930126.1"/>
    </source>
</evidence>
<dbReference type="InterPro" id="IPR000008">
    <property type="entry name" value="C2_dom"/>
</dbReference>
<dbReference type="Proteomes" id="UP000593564">
    <property type="component" value="Unassembled WGS sequence"/>
</dbReference>
<feature type="region of interest" description="Disordered" evidence="1">
    <location>
        <begin position="288"/>
        <end position="317"/>
    </location>
</feature>
<proteinExistence type="predicted"/>
<feature type="region of interest" description="Disordered" evidence="1">
    <location>
        <begin position="385"/>
        <end position="426"/>
    </location>
</feature>
<feature type="compositionally biased region" description="Low complexity" evidence="1">
    <location>
        <begin position="385"/>
        <end position="398"/>
    </location>
</feature>
<dbReference type="SMART" id="SM00239">
    <property type="entry name" value="C2"/>
    <property type="match status" value="1"/>
</dbReference>
<keyword evidence="4" id="KW-1185">Reference proteome</keyword>
<evidence type="ECO:0000313" key="4">
    <source>
        <dbReference type="Proteomes" id="UP000593564"/>
    </source>
</evidence>
<organism evidence="3 4">
    <name type="scientific">Camellia sinensis</name>
    <name type="common">Tea plant</name>
    <name type="synonym">Thea sinensis</name>
    <dbReference type="NCBI Taxonomy" id="4442"/>
    <lineage>
        <taxon>Eukaryota</taxon>
        <taxon>Viridiplantae</taxon>
        <taxon>Streptophyta</taxon>
        <taxon>Embryophyta</taxon>
        <taxon>Tracheophyta</taxon>
        <taxon>Spermatophyta</taxon>
        <taxon>Magnoliopsida</taxon>
        <taxon>eudicotyledons</taxon>
        <taxon>Gunneridae</taxon>
        <taxon>Pentapetalae</taxon>
        <taxon>asterids</taxon>
        <taxon>Ericales</taxon>
        <taxon>Theaceae</taxon>
        <taxon>Camellia</taxon>
    </lineage>
</organism>
<accession>A0A7J7FSX0</accession>
<dbReference type="InterPro" id="IPR044750">
    <property type="entry name" value="C2_SRC2/BAP"/>
</dbReference>
<dbReference type="Pfam" id="PF00168">
    <property type="entry name" value="C2"/>
    <property type="match status" value="1"/>
</dbReference>
<dbReference type="CDD" id="cd04051">
    <property type="entry name" value="C2_SRC2_like"/>
    <property type="match status" value="1"/>
</dbReference>
<feature type="domain" description="C2" evidence="2">
    <location>
        <begin position="31"/>
        <end position="156"/>
    </location>
</feature>
<dbReference type="PANTHER" id="PTHR32246">
    <property type="entry name" value="INGRESSION PROTEIN FIC1"/>
    <property type="match status" value="1"/>
</dbReference>
<dbReference type="InterPro" id="IPR035892">
    <property type="entry name" value="C2_domain_sf"/>
</dbReference>
<comment type="caution">
    <text evidence="3">The sequence shown here is derived from an EMBL/GenBank/DDBJ whole genome shotgun (WGS) entry which is preliminary data.</text>
</comment>
<feature type="region of interest" description="Disordered" evidence="1">
    <location>
        <begin position="190"/>
        <end position="212"/>
    </location>
</feature>
<reference evidence="4" key="1">
    <citation type="journal article" date="2020" name="Nat. Commun.">
        <title>Genome assembly of wild tea tree DASZ reveals pedigree and selection history of tea varieties.</title>
        <authorList>
            <person name="Zhang W."/>
            <person name="Zhang Y."/>
            <person name="Qiu H."/>
            <person name="Guo Y."/>
            <person name="Wan H."/>
            <person name="Zhang X."/>
            <person name="Scossa F."/>
            <person name="Alseekh S."/>
            <person name="Zhang Q."/>
            <person name="Wang P."/>
            <person name="Xu L."/>
            <person name="Schmidt M.H."/>
            <person name="Jia X."/>
            <person name="Li D."/>
            <person name="Zhu A."/>
            <person name="Guo F."/>
            <person name="Chen W."/>
            <person name="Ni D."/>
            <person name="Usadel B."/>
            <person name="Fernie A.R."/>
            <person name="Wen W."/>
        </authorList>
    </citation>
    <scope>NUCLEOTIDE SEQUENCE [LARGE SCALE GENOMIC DNA]</scope>
    <source>
        <strain evidence="4">cv. G240</strain>
    </source>
</reference>
<protein>
    <recommendedName>
        <fullName evidence="2">C2 domain-containing protein</fullName>
    </recommendedName>
</protein>
<name>A0A7J7FSX0_CAMSI</name>
<sequence length="426" mass="45878">MGTKTPSSTATAANSSTNFTSTTNSTITTTTTTSTSTTTSIPQQAAIQVLEITIISAQDLAPVSKSMRTYAVVWVHQDRKLTTRVDNHGHANPTWNDKFVFCVDDEFLSSDASSVMVEIYTASWFRHNLVGTVRVLINNLIPPSPRKKNNFISTRFVALQVRRASGNPQGILNMGVSLVDNTMRCIPMYSDPSPSAAANGEAEGATQEEKERLNAKIQLWRSRSDKSEDNINSDDFPPSSKGGSICIGSMINGSVYNGAAVNGNGSELCSDVGPSASVVAAAIAKGLYPSPTTTTTTTEEKRMVSRGGGEVEDGESSSILEDLTIEEAKAKGYKSKVARWRTEFPGTVDHYSNRDDSNHSRRHSDGGLFSCFVYGIEFSIKCGANNKNNNNNNNNTNKKPSRGTGGGKSMKRSPSHQNVSICCKNS</sequence>
<feature type="compositionally biased region" description="Polar residues" evidence="1">
    <location>
        <begin position="415"/>
        <end position="426"/>
    </location>
</feature>
<feature type="region of interest" description="Disordered" evidence="1">
    <location>
        <begin position="1"/>
        <end position="37"/>
    </location>
</feature>